<organism evidence="2">
    <name type="scientific">Anguilla anguilla</name>
    <name type="common">European freshwater eel</name>
    <name type="synonym">Muraena anguilla</name>
    <dbReference type="NCBI Taxonomy" id="7936"/>
    <lineage>
        <taxon>Eukaryota</taxon>
        <taxon>Metazoa</taxon>
        <taxon>Chordata</taxon>
        <taxon>Craniata</taxon>
        <taxon>Vertebrata</taxon>
        <taxon>Euteleostomi</taxon>
        <taxon>Actinopterygii</taxon>
        <taxon>Neopterygii</taxon>
        <taxon>Teleostei</taxon>
        <taxon>Anguilliformes</taxon>
        <taxon>Anguillidae</taxon>
        <taxon>Anguilla</taxon>
    </lineage>
</organism>
<feature type="compositionally biased region" description="Polar residues" evidence="1">
    <location>
        <begin position="1"/>
        <end position="15"/>
    </location>
</feature>
<evidence type="ECO:0000313" key="2">
    <source>
        <dbReference type="EMBL" id="JAH17009.1"/>
    </source>
</evidence>
<accession>A0A0E9QJQ8</accession>
<evidence type="ECO:0000256" key="1">
    <source>
        <dbReference type="SAM" id="MobiDB-lite"/>
    </source>
</evidence>
<feature type="compositionally biased region" description="Basic and acidic residues" evidence="1">
    <location>
        <begin position="32"/>
        <end position="60"/>
    </location>
</feature>
<proteinExistence type="predicted"/>
<reference evidence="2" key="1">
    <citation type="submission" date="2014-11" db="EMBL/GenBank/DDBJ databases">
        <authorList>
            <person name="Amaro Gonzalez C."/>
        </authorList>
    </citation>
    <scope>NUCLEOTIDE SEQUENCE</scope>
</reference>
<protein>
    <submittedName>
        <fullName evidence="2">Uncharacterized protein</fullName>
    </submittedName>
</protein>
<sequence length="60" mass="6800">MPNHQGFISSDNSQGDYGAVMQGDPQILHFTPQREEGREGGRERERGRAGERESFCFKDT</sequence>
<dbReference type="AlphaFoldDB" id="A0A0E9QJQ8"/>
<name>A0A0E9QJQ8_ANGAN</name>
<reference evidence="2" key="2">
    <citation type="journal article" date="2015" name="Fish Shellfish Immunol.">
        <title>Early steps in the European eel (Anguilla anguilla)-Vibrio vulnificus interaction in the gills: Role of the RtxA13 toxin.</title>
        <authorList>
            <person name="Callol A."/>
            <person name="Pajuelo D."/>
            <person name="Ebbesson L."/>
            <person name="Teles M."/>
            <person name="MacKenzie S."/>
            <person name="Amaro C."/>
        </authorList>
    </citation>
    <scope>NUCLEOTIDE SEQUENCE</scope>
</reference>
<feature type="region of interest" description="Disordered" evidence="1">
    <location>
        <begin position="1"/>
        <end position="60"/>
    </location>
</feature>
<dbReference type="EMBL" id="GBXM01091568">
    <property type="protein sequence ID" value="JAH17009.1"/>
    <property type="molecule type" value="Transcribed_RNA"/>
</dbReference>